<comment type="caution">
    <text evidence="2">The sequence shown here is derived from an EMBL/GenBank/DDBJ whole genome shotgun (WGS) entry which is preliminary data.</text>
</comment>
<dbReference type="PANTHER" id="PTHR30627">
    <property type="entry name" value="PEPTIDOGLYCAN D,D-TRANSPEPTIDASE"/>
    <property type="match status" value="1"/>
</dbReference>
<accession>A0A645A7C3</accession>
<sequence length="322" mass="34550">MVSRPGFNPNLFVNGISSKDWQTINDNPFDPMSNKVISGEYPPGSTFKIVTGSAALETGKVTPQEMIFDSGKHWLIPMGNSEGEALGWINFHKALAASDNVYFYEMGNRVGIDVLKKYAALFGFGKTTGIDLFGENEGIIASPDYKMKVFDEDWYLGDTFNAAIGQGFNLATPIQLAVMLSAVANNGDIYKPHLVDKIVNDDGSVVKEIKPEKIGRLPVSAETLELLQSALKAVAQEGGTAAQMANLSVPVAGKTGTAENPHGKDHGLFVGYAPADNPNLVVVAVIDQGGFGSVSAAPIVQRIFEYVFPPKQPAIVNTQKKQ</sequence>
<keyword evidence="2" id="KW-0378">Hydrolase</keyword>
<evidence type="ECO:0000313" key="2">
    <source>
        <dbReference type="EMBL" id="MPM49070.1"/>
    </source>
</evidence>
<dbReference type="EMBL" id="VSSQ01012370">
    <property type="protein sequence ID" value="MPM49070.1"/>
    <property type="molecule type" value="Genomic_DNA"/>
</dbReference>
<dbReference type="GO" id="GO:0005886">
    <property type="term" value="C:plasma membrane"/>
    <property type="evidence" value="ECO:0007669"/>
    <property type="project" value="TreeGrafter"/>
</dbReference>
<evidence type="ECO:0000259" key="1">
    <source>
        <dbReference type="Pfam" id="PF00905"/>
    </source>
</evidence>
<dbReference type="Pfam" id="PF00905">
    <property type="entry name" value="Transpeptidase"/>
    <property type="match status" value="1"/>
</dbReference>
<dbReference type="InterPro" id="IPR050515">
    <property type="entry name" value="Beta-lactam/transpept"/>
</dbReference>
<dbReference type="EC" id="3.4.16.4" evidence="2"/>
<dbReference type="InterPro" id="IPR001460">
    <property type="entry name" value="PCN-bd_Tpept"/>
</dbReference>
<protein>
    <submittedName>
        <fullName evidence="2">Peptidoglycan D,D-transpeptidase MrdA</fullName>
        <ecNumber evidence="2">3.4.16.4</ecNumber>
    </submittedName>
</protein>
<gene>
    <name evidence="2" type="primary">mrdA_20</name>
    <name evidence="2" type="ORF">SDC9_95798</name>
</gene>
<dbReference type="SUPFAM" id="SSF56601">
    <property type="entry name" value="beta-lactamase/transpeptidase-like"/>
    <property type="match status" value="1"/>
</dbReference>
<reference evidence="2" key="1">
    <citation type="submission" date="2019-08" db="EMBL/GenBank/DDBJ databases">
        <authorList>
            <person name="Kucharzyk K."/>
            <person name="Murdoch R.W."/>
            <person name="Higgins S."/>
            <person name="Loffler F."/>
        </authorList>
    </citation>
    <scope>NUCLEOTIDE SEQUENCE</scope>
</reference>
<dbReference type="InterPro" id="IPR012338">
    <property type="entry name" value="Beta-lactam/transpept-like"/>
</dbReference>
<keyword evidence="2" id="KW-0645">Protease</keyword>
<organism evidence="2">
    <name type="scientific">bioreactor metagenome</name>
    <dbReference type="NCBI Taxonomy" id="1076179"/>
    <lineage>
        <taxon>unclassified sequences</taxon>
        <taxon>metagenomes</taxon>
        <taxon>ecological metagenomes</taxon>
    </lineage>
</organism>
<keyword evidence="2" id="KW-0121">Carboxypeptidase</keyword>
<dbReference type="GO" id="GO:0071555">
    <property type="term" value="P:cell wall organization"/>
    <property type="evidence" value="ECO:0007669"/>
    <property type="project" value="TreeGrafter"/>
</dbReference>
<dbReference type="Gene3D" id="3.40.710.10">
    <property type="entry name" value="DD-peptidase/beta-lactamase superfamily"/>
    <property type="match status" value="1"/>
</dbReference>
<dbReference type="GO" id="GO:0008658">
    <property type="term" value="F:penicillin binding"/>
    <property type="evidence" value="ECO:0007669"/>
    <property type="project" value="InterPro"/>
</dbReference>
<dbReference type="AlphaFoldDB" id="A0A645A7C3"/>
<dbReference type="GO" id="GO:0009002">
    <property type="term" value="F:serine-type D-Ala-D-Ala carboxypeptidase activity"/>
    <property type="evidence" value="ECO:0007669"/>
    <property type="project" value="UniProtKB-EC"/>
</dbReference>
<dbReference type="PANTHER" id="PTHR30627:SF2">
    <property type="entry name" value="PEPTIDOGLYCAN D,D-TRANSPEPTIDASE MRDA"/>
    <property type="match status" value="1"/>
</dbReference>
<proteinExistence type="predicted"/>
<name>A0A645A7C3_9ZZZZ</name>
<dbReference type="GO" id="GO:0071972">
    <property type="term" value="F:peptidoglycan L,D-transpeptidase activity"/>
    <property type="evidence" value="ECO:0007669"/>
    <property type="project" value="TreeGrafter"/>
</dbReference>
<feature type="domain" description="Penicillin-binding protein transpeptidase" evidence="1">
    <location>
        <begin position="1"/>
        <end position="305"/>
    </location>
</feature>